<keyword evidence="2" id="KW-1185">Reference proteome</keyword>
<evidence type="ECO:0000313" key="2">
    <source>
        <dbReference type="Proteomes" id="UP000790709"/>
    </source>
</evidence>
<name>A0ACB8BH18_9AGAM</name>
<dbReference type="Proteomes" id="UP000790709">
    <property type="component" value="Unassembled WGS sequence"/>
</dbReference>
<organism evidence="1 2">
    <name type="scientific">Leucogyrophana mollusca</name>
    <dbReference type="NCBI Taxonomy" id="85980"/>
    <lineage>
        <taxon>Eukaryota</taxon>
        <taxon>Fungi</taxon>
        <taxon>Dikarya</taxon>
        <taxon>Basidiomycota</taxon>
        <taxon>Agaricomycotina</taxon>
        <taxon>Agaricomycetes</taxon>
        <taxon>Agaricomycetidae</taxon>
        <taxon>Boletales</taxon>
        <taxon>Boletales incertae sedis</taxon>
        <taxon>Leucogyrophana</taxon>
    </lineage>
</organism>
<reference evidence="1" key="1">
    <citation type="journal article" date="2021" name="New Phytol.">
        <title>Evolutionary innovations through gain and loss of genes in the ectomycorrhizal Boletales.</title>
        <authorList>
            <person name="Wu G."/>
            <person name="Miyauchi S."/>
            <person name="Morin E."/>
            <person name="Kuo A."/>
            <person name="Drula E."/>
            <person name="Varga T."/>
            <person name="Kohler A."/>
            <person name="Feng B."/>
            <person name="Cao Y."/>
            <person name="Lipzen A."/>
            <person name="Daum C."/>
            <person name="Hundley H."/>
            <person name="Pangilinan J."/>
            <person name="Johnson J."/>
            <person name="Barry K."/>
            <person name="LaButti K."/>
            <person name="Ng V."/>
            <person name="Ahrendt S."/>
            <person name="Min B."/>
            <person name="Choi I.G."/>
            <person name="Park H."/>
            <person name="Plett J.M."/>
            <person name="Magnuson J."/>
            <person name="Spatafora J.W."/>
            <person name="Nagy L.G."/>
            <person name="Henrissat B."/>
            <person name="Grigoriev I.V."/>
            <person name="Yang Z.L."/>
            <person name="Xu J."/>
            <person name="Martin F.M."/>
        </authorList>
    </citation>
    <scope>NUCLEOTIDE SEQUENCE</scope>
    <source>
        <strain evidence="1">KUC20120723A-06</strain>
    </source>
</reference>
<proteinExistence type="predicted"/>
<accession>A0ACB8BH18</accession>
<gene>
    <name evidence="1" type="ORF">BV22DRAFT_501292</name>
</gene>
<evidence type="ECO:0000313" key="1">
    <source>
        <dbReference type="EMBL" id="KAH7924511.1"/>
    </source>
</evidence>
<dbReference type="EMBL" id="MU266422">
    <property type="protein sequence ID" value="KAH7924511.1"/>
    <property type="molecule type" value="Genomic_DNA"/>
</dbReference>
<sequence length="183" mass="21066">MRFTLSSEHVRNTIITNEQGQVVYKTDTPFKLGSRTTTVLKIRPNYDVSDMRDQFAALGAIEWHTFASSILRFGGEELKTKEFIPCSGSRQRTYTFTGPDGCSYKWKHHITVDVLYLNNDSRTEVARYHRRSLGIIGEKHDPYLEVFNQGEHILDLLILTFIYVEKLRMDKEEAGPNVMLSSA</sequence>
<comment type="caution">
    <text evidence="1">The sequence shown here is derived from an EMBL/GenBank/DDBJ whole genome shotgun (WGS) entry which is preliminary data.</text>
</comment>
<protein>
    <submittedName>
        <fullName evidence="1">Uncharacterized protein</fullName>
    </submittedName>
</protein>